<gene>
    <name evidence="1" type="ORF">MENTE1834_LOCUS1621</name>
</gene>
<proteinExistence type="predicted"/>
<comment type="caution">
    <text evidence="1">The sequence shown here is derived from an EMBL/GenBank/DDBJ whole genome shotgun (WGS) entry which is preliminary data.</text>
</comment>
<accession>A0ACB0XNL7</accession>
<protein>
    <submittedName>
        <fullName evidence="1">Uncharacterized protein</fullName>
    </submittedName>
</protein>
<keyword evidence="2" id="KW-1185">Reference proteome</keyword>
<evidence type="ECO:0000313" key="2">
    <source>
        <dbReference type="Proteomes" id="UP001497535"/>
    </source>
</evidence>
<evidence type="ECO:0000313" key="1">
    <source>
        <dbReference type="EMBL" id="CAK5010439.1"/>
    </source>
</evidence>
<organism evidence="1 2">
    <name type="scientific">Meloidogyne enterolobii</name>
    <name type="common">Root-knot nematode worm</name>
    <name type="synonym">Meloidogyne mayaguensis</name>
    <dbReference type="NCBI Taxonomy" id="390850"/>
    <lineage>
        <taxon>Eukaryota</taxon>
        <taxon>Metazoa</taxon>
        <taxon>Ecdysozoa</taxon>
        <taxon>Nematoda</taxon>
        <taxon>Chromadorea</taxon>
        <taxon>Rhabditida</taxon>
        <taxon>Tylenchina</taxon>
        <taxon>Tylenchomorpha</taxon>
        <taxon>Tylenchoidea</taxon>
        <taxon>Meloidogynidae</taxon>
        <taxon>Meloidogyninae</taxon>
        <taxon>Meloidogyne</taxon>
    </lineage>
</organism>
<reference evidence="1" key="1">
    <citation type="submission" date="2023-11" db="EMBL/GenBank/DDBJ databases">
        <authorList>
            <person name="Poullet M."/>
        </authorList>
    </citation>
    <scope>NUCLEOTIDE SEQUENCE</scope>
    <source>
        <strain evidence="1">E1834</strain>
    </source>
</reference>
<sequence length="514" mass="58105">MQQSLGLFFKNTLLTGGGGVRGFLGQRGLTPFVDGRVRGSNVSTFSGGGPTNVLDSRVYHHGGAFSGHLRFGCMQLSFPLVSGRGVHTGGDLTVSTVAARGSSNVLKVYSHPNQFIKKAEKYQRDGDYVRSSKNCWKAYAMVVKLLYKDLKINIQSHDTFHELSSFAIDFIGSGPDAVILGYNNAMMEEARENKGEATYDDIQDFIEGAEKFVELFVKIDEKRVWNGLAPYLPTQPGPEHAIIFNGVKFEMRKHSDAIFGKWFNFLYEASDPEKKMDPHVYHHAGSFENYNQGSSTLPQFQQYASFSPLPIRHLNINGKDCTIFCDDNQYRVLCDKLNITFVSETPKKVYSHPSQFIKKAEEYKRSTDCIRSSKNCWKAYALVVKLLYKDLKINVHPHDTLYKLSLFAADCSPDAALLGYITEMMNEARENKGEATYDDIDEYIEGAEKFVELFGKIDEKRVWNGLAPYLPTQPGPEHAIIFNGVKFEMRKHSDAIFGEWFNFLYEASDPENEE</sequence>
<dbReference type="Proteomes" id="UP001497535">
    <property type="component" value="Unassembled WGS sequence"/>
</dbReference>
<name>A0ACB0XNL7_MELEN</name>
<dbReference type="EMBL" id="CAVMJV010000001">
    <property type="protein sequence ID" value="CAK5010439.1"/>
    <property type="molecule type" value="Genomic_DNA"/>
</dbReference>